<dbReference type="Pfam" id="PF05990">
    <property type="entry name" value="DUF900"/>
    <property type="match status" value="1"/>
</dbReference>
<protein>
    <recommendedName>
        <fullName evidence="4">Alpha/beta hydrolase</fullName>
    </recommendedName>
</protein>
<reference evidence="2" key="1">
    <citation type="submission" date="2021-02" db="EMBL/GenBank/DDBJ databases">
        <authorList>
            <person name="Dougan E. K."/>
            <person name="Rhodes N."/>
            <person name="Thang M."/>
            <person name="Chan C."/>
        </authorList>
    </citation>
    <scope>NUCLEOTIDE SEQUENCE</scope>
</reference>
<feature type="region of interest" description="Disordered" evidence="1">
    <location>
        <begin position="130"/>
        <end position="158"/>
    </location>
</feature>
<dbReference type="PANTHER" id="PTHR36513:SF1">
    <property type="entry name" value="TRANSMEMBRANE PROTEIN"/>
    <property type="match status" value="1"/>
</dbReference>
<evidence type="ECO:0000313" key="3">
    <source>
        <dbReference type="Proteomes" id="UP000649617"/>
    </source>
</evidence>
<dbReference type="InterPro" id="IPR010297">
    <property type="entry name" value="DUF900_hydrolase"/>
</dbReference>
<feature type="compositionally biased region" description="Polar residues" evidence="1">
    <location>
        <begin position="144"/>
        <end position="154"/>
    </location>
</feature>
<feature type="compositionally biased region" description="Polar residues" evidence="1">
    <location>
        <begin position="1192"/>
        <end position="1204"/>
    </location>
</feature>
<accession>A0A812ILD1</accession>
<evidence type="ECO:0000256" key="1">
    <source>
        <dbReference type="SAM" id="MobiDB-lite"/>
    </source>
</evidence>
<keyword evidence="3" id="KW-1185">Reference proteome</keyword>
<dbReference type="PANTHER" id="PTHR36513">
    <property type="entry name" value="ABC TRANSMEMBRANE TYPE-1 DOMAIN-CONTAINING PROTEIN"/>
    <property type="match status" value="1"/>
</dbReference>
<dbReference type="OrthoDB" id="42790at2759"/>
<dbReference type="InterPro" id="IPR029058">
    <property type="entry name" value="AB_hydrolase_fold"/>
</dbReference>
<feature type="region of interest" description="Disordered" evidence="1">
    <location>
        <begin position="1184"/>
        <end position="1204"/>
    </location>
</feature>
<dbReference type="SUPFAM" id="SSF53474">
    <property type="entry name" value="alpha/beta-Hydrolases"/>
    <property type="match status" value="1"/>
</dbReference>
<name>A0A812ILD1_SYMPI</name>
<proteinExistence type="predicted"/>
<dbReference type="EMBL" id="CAJNIZ010000001">
    <property type="protein sequence ID" value="CAE7149020.1"/>
    <property type="molecule type" value="Genomic_DNA"/>
</dbReference>
<dbReference type="CDD" id="cd11524">
    <property type="entry name" value="SYLF"/>
    <property type="match status" value="1"/>
</dbReference>
<dbReference type="Proteomes" id="UP000649617">
    <property type="component" value="Unassembled WGS sequence"/>
</dbReference>
<sequence length="1204" mass="132456">MLIASVLLAPVAWADEYTETIEVFKKAGASGEFFSSAHGYAVFPTIGKAGMGIGGARGKGQVFVNGVSIGETTMTQLSVGLQFGGQAFSQIIFFEDERALNEFISGNFAFGANASAVAITAGVSAGANTTGGGGTAASGGKNDAVTTGGPSNAGNAPRVNQRKKTICRITIWLIPLLAVLLSGGCAVEGGSVIDLMPAPDALADPTTSPFQDDFDAGEDPPFHQLLFATDRSPESSRDRMSYGNERGGVLRLGAAQISLGDGNIDWEEARRISLLKNRPGKYPLKVASVTEYGILDSTIHNFLDPATAAGYADSAETEFTEAVNAKLERSRLQDVVIYVHGYKVVFENPLLVMAELWHFLGYEGVGIAYSWPSTPKRTAYFADTESADVASLNFRHFLEYLANDTQARRIHIIGYSAGTRMVVRALQDLALIAGDDPEAAQRYRLGTIVLTGSDIDRQRFGGYLNDGILNLMDEMLIYTSATDKALAMSKWSLGKRDRLGQAFSDLDASSPIAQYLRTTDKLTVVNVTDTEGAQDANGHGYFRSSPWTSSDILSRLRWGLSPTARGLQQNDGTGIWHFPENYVERKYKLPFLLATTILVVAGCGFRSTATDPGAVEAQFEAAKQDERQLLTAVVEDPERTNTLLMLLDMRNQTVANHAATIETYINNMRALNADYDAERTDFEQLFATYRTDRQTYQQQLVHIIQQMKASTTAKECGNGAAFSGVLTTATLKDLGNRVAAAIDDPLRADAATTVIDSARDDVKKFEKAYAASGEKLTKYYRDHKQNGNRMMAEITDLERRWEAGQDKMLALRFELKSELTRDEWERIFSGRSSLAATVLALSLLVVLPAYAAGNSPDVDTTLQAAPTAKTEPSAEAGNGACTPEEQINGLLDKTQSSVYRVVCGTSMWFDGFFGDATYYEGSNESYGQINLGGYWDERDGFEPKTQFRARFALPNTRRRVRLIAGLGEADDVIDGSANSQFESPAEGFRDIEEEDALLGLGFSPSRSRRQKQGFDFDVGVKFSTPIDPYARVSYRWNRIYSERWSVRVQERVFWQGDDGWGTSLSGDLTRIFSSSLMTRWGNFLKVSESLDGLSWVSNLTTYQSLSNRRAVSYRLYVKGETGAPVSIKDYGFEFRFRRRIFSKEWFFLELTAGVSWPRALPDESRKANLGAGVEFEMHFGNRRKPRRMSTVPPVTTDNSNDNKR</sequence>
<evidence type="ECO:0000313" key="2">
    <source>
        <dbReference type="EMBL" id="CAE7149020.1"/>
    </source>
</evidence>
<gene>
    <name evidence="2" type="ORF">SPIL2461_LOCUS72</name>
</gene>
<evidence type="ECO:0008006" key="4">
    <source>
        <dbReference type="Google" id="ProtNLM"/>
    </source>
</evidence>
<comment type="caution">
    <text evidence="2">The sequence shown here is derived from an EMBL/GenBank/DDBJ whole genome shotgun (WGS) entry which is preliminary data.</text>
</comment>
<dbReference type="AlphaFoldDB" id="A0A812ILD1"/>
<organism evidence="2 3">
    <name type="scientific">Symbiodinium pilosum</name>
    <name type="common">Dinoflagellate</name>
    <dbReference type="NCBI Taxonomy" id="2952"/>
    <lineage>
        <taxon>Eukaryota</taxon>
        <taxon>Sar</taxon>
        <taxon>Alveolata</taxon>
        <taxon>Dinophyceae</taxon>
        <taxon>Suessiales</taxon>
        <taxon>Symbiodiniaceae</taxon>
        <taxon>Symbiodinium</taxon>
    </lineage>
</organism>